<feature type="transmembrane region" description="Helical" evidence="1">
    <location>
        <begin position="566"/>
        <end position="586"/>
    </location>
</feature>
<dbReference type="KEGG" id="sro:Sros_0707"/>
<keyword evidence="1" id="KW-1133">Transmembrane helix</keyword>
<accession>D2B617</accession>
<dbReference type="Proteomes" id="UP000002029">
    <property type="component" value="Chromosome"/>
</dbReference>
<keyword evidence="3" id="KW-1185">Reference proteome</keyword>
<evidence type="ECO:0000313" key="2">
    <source>
        <dbReference type="EMBL" id="ACZ83730.1"/>
    </source>
</evidence>
<keyword evidence="1" id="KW-0472">Membrane</keyword>
<dbReference type="eggNOG" id="ENOG50346YW">
    <property type="taxonomic scope" value="Bacteria"/>
</dbReference>
<proteinExistence type="predicted"/>
<evidence type="ECO:0000256" key="1">
    <source>
        <dbReference type="SAM" id="Phobius"/>
    </source>
</evidence>
<keyword evidence="1" id="KW-0812">Transmembrane</keyword>
<dbReference type="AlphaFoldDB" id="D2B617"/>
<evidence type="ECO:0000313" key="3">
    <source>
        <dbReference type="Proteomes" id="UP000002029"/>
    </source>
</evidence>
<name>D2B617_STRRD</name>
<dbReference type="EMBL" id="CP001814">
    <property type="protein sequence ID" value="ACZ83730.1"/>
    <property type="molecule type" value="Genomic_DNA"/>
</dbReference>
<sequence>MPYRYQMPTLSWPFKRKPHRAMLGPTGVYYIFTFDLGNDANASKVASQLLRSGIAESANATSSPRVAVTPKFKSLLKNKRQALAISKFSDALENGRWLGILKESFRMPALGWMLAKQIFKHFFGVRRPLEKDAEDSRDVKEVIDEATSIIDNSMHSKLINRGFEHAVDEEIFAPGYLQNDPFIRLQLKPFQGHIPGQVTGDEPFANSKSWIDVDLVLHSSGIAQMHFSIAFDSSSLQERIRATAAKGVVISSVRICEEVLKPYARYERSSLRNLSGQRGSKIEGGTWWWTLSSKSPTTLTDIFDIYETAIKYCTKLQGGSSWICYTLMCIEELKCACRSQQEWMEHHIRELAGLVARVGWYERISETGLRRFLPDDLFESTSSSLHASLGSAVRINWDFSKSSTDPEYSHAENFRDLTVIGHSLFKYGQARRLDDEIRRTVLKGKHLDRQVKDFVNIRNYNDVLTYGTAREIAASVDRGLGIPELYQSIQTNLEMKREALVAVQAKKSSKRANITAATALVAAAVIALPNIHQGLEIIARVDTSKGIGILAKPLQDIAREGASGSWWLYLTVLAFFTITVVFPWSLRIRRRKKNVKFGWYWPEHISVRLAKDDENPLS</sequence>
<dbReference type="HOGENOM" id="CLU_442053_0_0_11"/>
<protein>
    <submittedName>
        <fullName evidence="2">Uncharacterized protein</fullName>
    </submittedName>
</protein>
<reference evidence="2 3" key="1">
    <citation type="journal article" date="2010" name="Stand. Genomic Sci.">
        <title>Complete genome sequence of Streptosporangium roseum type strain (NI 9100).</title>
        <authorList>
            <person name="Nolan M."/>
            <person name="Sikorski J."/>
            <person name="Jando M."/>
            <person name="Lucas S."/>
            <person name="Lapidus A."/>
            <person name="Glavina Del Rio T."/>
            <person name="Chen F."/>
            <person name="Tice H."/>
            <person name="Pitluck S."/>
            <person name="Cheng J.F."/>
            <person name="Chertkov O."/>
            <person name="Sims D."/>
            <person name="Meincke L."/>
            <person name="Brettin T."/>
            <person name="Han C."/>
            <person name="Detter J.C."/>
            <person name="Bruce D."/>
            <person name="Goodwin L."/>
            <person name="Land M."/>
            <person name="Hauser L."/>
            <person name="Chang Y.J."/>
            <person name="Jeffries C.D."/>
            <person name="Ivanova N."/>
            <person name="Mavromatis K."/>
            <person name="Mikhailova N."/>
            <person name="Chen A."/>
            <person name="Palaniappan K."/>
            <person name="Chain P."/>
            <person name="Rohde M."/>
            <person name="Goker M."/>
            <person name="Bristow J."/>
            <person name="Eisen J.A."/>
            <person name="Markowitz V."/>
            <person name="Hugenholtz P."/>
            <person name="Kyrpides N.C."/>
            <person name="Klenk H.P."/>
        </authorList>
    </citation>
    <scope>NUCLEOTIDE SEQUENCE [LARGE SCALE GENOMIC DNA]</scope>
    <source>
        <strain evidence="3">ATCC 12428 / DSM 43021 / JCM 3005 / NI 9100</strain>
    </source>
</reference>
<gene>
    <name evidence="2" type="ordered locus">Sros_0707</name>
</gene>
<organism evidence="2 3">
    <name type="scientific">Streptosporangium roseum (strain ATCC 12428 / DSM 43021 / JCM 3005 / KCTC 9067 / NCIMB 10171 / NRRL 2505 / NI 9100)</name>
    <dbReference type="NCBI Taxonomy" id="479432"/>
    <lineage>
        <taxon>Bacteria</taxon>
        <taxon>Bacillati</taxon>
        <taxon>Actinomycetota</taxon>
        <taxon>Actinomycetes</taxon>
        <taxon>Streptosporangiales</taxon>
        <taxon>Streptosporangiaceae</taxon>
        <taxon>Streptosporangium</taxon>
    </lineage>
</organism>